<dbReference type="InterPro" id="IPR041682">
    <property type="entry name" value="AAA_14"/>
</dbReference>
<dbReference type="Pfam" id="PF13173">
    <property type="entry name" value="AAA_14"/>
    <property type="match status" value="1"/>
</dbReference>
<comment type="caution">
    <text evidence="3">The sequence shown here is derived from an EMBL/GenBank/DDBJ whole genome shotgun (WGS) entry which is preliminary data.</text>
</comment>
<organism evidence="3">
    <name type="scientific">termite gut metagenome</name>
    <dbReference type="NCBI Taxonomy" id="433724"/>
    <lineage>
        <taxon>unclassified sequences</taxon>
        <taxon>metagenomes</taxon>
        <taxon>organismal metagenomes</taxon>
    </lineage>
</organism>
<name>A0A5J4PYB0_9ZZZZ</name>
<feature type="domain" description="AAA" evidence="1">
    <location>
        <begin position="20"/>
        <end position="148"/>
    </location>
</feature>
<evidence type="ECO:0000259" key="2">
    <source>
        <dbReference type="Pfam" id="PF13635"/>
    </source>
</evidence>
<dbReference type="InterPro" id="IPR025420">
    <property type="entry name" value="DUF4143"/>
</dbReference>
<dbReference type="PANTHER" id="PTHR33295">
    <property type="entry name" value="ATPASE"/>
    <property type="match status" value="1"/>
</dbReference>
<feature type="domain" description="DUF4143" evidence="2">
    <location>
        <begin position="196"/>
        <end position="342"/>
    </location>
</feature>
<evidence type="ECO:0000313" key="3">
    <source>
        <dbReference type="EMBL" id="KAA6313820.1"/>
    </source>
</evidence>
<dbReference type="SUPFAM" id="SSF52540">
    <property type="entry name" value="P-loop containing nucleoside triphosphate hydrolases"/>
    <property type="match status" value="1"/>
</dbReference>
<evidence type="ECO:0000259" key="1">
    <source>
        <dbReference type="Pfam" id="PF13173"/>
    </source>
</evidence>
<gene>
    <name evidence="3" type="ORF">EZS27_035468</name>
</gene>
<dbReference type="PANTHER" id="PTHR33295:SF20">
    <property type="entry name" value="ATPASE"/>
    <property type="match status" value="1"/>
</dbReference>
<feature type="non-terminal residue" evidence="3">
    <location>
        <position position="1"/>
    </location>
</feature>
<dbReference type="Gene3D" id="3.40.50.300">
    <property type="entry name" value="P-loop containing nucleotide triphosphate hydrolases"/>
    <property type="match status" value="1"/>
</dbReference>
<dbReference type="AlphaFoldDB" id="A0A5J4PYB0"/>
<protein>
    <submittedName>
        <fullName evidence="3">Uncharacterized protein</fullName>
    </submittedName>
</protein>
<sequence>IISRDTYIQKISLFIRKPIIKVLTGQRRVGKSYLLYQLMEKIKIDDPSGNIIYINKESMEFDFMTSAQELNDYVIANSKDEQQNYIFIDEIQDIVGFEKALRSLLLDENNDIYITGSNARLLSGELATFLSGRYIEFTIYSLSYWEFLQFHKLNDSAKSYELFAKYGGLPYLINLSLTDDVANEYLKNVYSTIVFRDVISRYHIRNTVFLEKLAQFLSNNIGSLFSAKNISDYLKSQQTAVSVNQVQNYVGYLCNSFLIHRIPRYDIIGKRVFEIGEKYYFENTGIRNIISGYRLPDKAKIWENIVYNHLLYLGFSVKVGYIGNIEVDFVCEKEAERIYVQIALRLDTNNTIEREFGNLLKIQDNFPKIVISEDEFSGNTFEGIQYFPIRRFLLKFCSV</sequence>
<accession>A0A5J4PYB0</accession>
<reference evidence="3" key="1">
    <citation type="submission" date="2019-03" db="EMBL/GenBank/DDBJ databases">
        <title>Single cell metagenomics reveals metabolic interactions within the superorganism composed of flagellate Streblomastix strix and complex community of Bacteroidetes bacteria on its surface.</title>
        <authorList>
            <person name="Treitli S.C."/>
            <person name="Kolisko M."/>
            <person name="Husnik F."/>
            <person name="Keeling P."/>
            <person name="Hampl V."/>
        </authorList>
    </citation>
    <scope>NUCLEOTIDE SEQUENCE</scope>
    <source>
        <strain evidence="3">STM</strain>
    </source>
</reference>
<proteinExistence type="predicted"/>
<dbReference type="Pfam" id="PF13635">
    <property type="entry name" value="DUF4143"/>
    <property type="match status" value="1"/>
</dbReference>
<dbReference type="InterPro" id="IPR027417">
    <property type="entry name" value="P-loop_NTPase"/>
</dbReference>
<dbReference type="EMBL" id="SNRY01005905">
    <property type="protein sequence ID" value="KAA6313820.1"/>
    <property type="molecule type" value="Genomic_DNA"/>
</dbReference>